<gene>
    <name evidence="2" type="ORF">DCHRY22_LOCUS13445</name>
</gene>
<proteinExistence type="predicted"/>
<accession>A0A8J2R6P4</accession>
<evidence type="ECO:0000313" key="2">
    <source>
        <dbReference type="EMBL" id="CAG9579912.1"/>
    </source>
</evidence>
<evidence type="ECO:0000313" key="3">
    <source>
        <dbReference type="Proteomes" id="UP000789524"/>
    </source>
</evidence>
<keyword evidence="3" id="KW-1185">Reference proteome</keyword>
<reference evidence="2" key="1">
    <citation type="submission" date="2021-09" db="EMBL/GenBank/DDBJ databases">
        <authorList>
            <person name="Martin H S."/>
        </authorList>
    </citation>
    <scope>NUCLEOTIDE SEQUENCE</scope>
</reference>
<dbReference type="AlphaFoldDB" id="A0A8J2R6P4"/>
<comment type="caution">
    <text evidence="2">The sequence shown here is derived from an EMBL/GenBank/DDBJ whole genome shotgun (WGS) entry which is preliminary data.</text>
</comment>
<dbReference type="OrthoDB" id="7491711at2759"/>
<evidence type="ECO:0000256" key="1">
    <source>
        <dbReference type="SAM" id="MobiDB-lite"/>
    </source>
</evidence>
<feature type="region of interest" description="Disordered" evidence="1">
    <location>
        <begin position="61"/>
        <end position="87"/>
    </location>
</feature>
<dbReference type="Proteomes" id="UP000789524">
    <property type="component" value="Unassembled WGS sequence"/>
</dbReference>
<sequence length="87" mass="9654">MRRIIKREQSPEAGCMRACVCVCVCIRPCQCECEGVPSRCSRENCVRCACTAATELTQGRLAGRQRGPHRRLSPATRLVTLTRSSND</sequence>
<protein>
    <submittedName>
        <fullName evidence="2">(African queen) hypothetical protein</fullName>
    </submittedName>
</protein>
<name>A0A8J2R6P4_9NEOP</name>
<dbReference type="EMBL" id="CAKASE010000079">
    <property type="protein sequence ID" value="CAG9579912.1"/>
    <property type="molecule type" value="Genomic_DNA"/>
</dbReference>
<organism evidence="2 3">
    <name type="scientific">Danaus chrysippus</name>
    <name type="common">African queen</name>
    <dbReference type="NCBI Taxonomy" id="151541"/>
    <lineage>
        <taxon>Eukaryota</taxon>
        <taxon>Metazoa</taxon>
        <taxon>Ecdysozoa</taxon>
        <taxon>Arthropoda</taxon>
        <taxon>Hexapoda</taxon>
        <taxon>Insecta</taxon>
        <taxon>Pterygota</taxon>
        <taxon>Neoptera</taxon>
        <taxon>Endopterygota</taxon>
        <taxon>Lepidoptera</taxon>
        <taxon>Glossata</taxon>
        <taxon>Ditrysia</taxon>
        <taxon>Papilionoidea</taxon>
        <taxon>Nymphalidae</taxon>
        <taxon>Danainae</taxon>
        <taxon>Danaini</taxon>
        <taxon>Danaina</taxon>
        <taxon>Danaus</taxon>
        <taxon>Anosia</taxon>
    </lineage>
</organism>